<evidence type="ECO:0000313" key="2">
    <source>
        <dbReference type="Proteomes" id="UP001057402"/>
    </source>
</evidence>
<name>A0ACB9N275_9MYRT</name>
<proteinExistence type="predicted"/>
<sequence length="112" mass="12431">MNDLLSDSFEIPRGQPSRDGDIELGAPPMNTGDDGLQNFLNKVRDIKKQVEKVNNVLRKLQDAQEESKSVTKAAAMKVPLCNMLQCELKLFTCSLCLVYSADVQWALECGNV</sequence>
<dbReference type="EMBL" id="CM042887">
    <property type="protein sequence ID" value="KAI4330584.1"/>
    <property type="molecule type" value="Genomic_DNA"/>
</dbReference>
<dbReference type="Proteomes" id="UP001057402">
    <property type="component" value="Chromosome 8"/>
</dbReference>
<accession>A0ACB9N275</accession>
<evidence type="ECO:0000313" key="1">
    <source>
        <dbReference type="EMBL" id="KAI4330584.1"/>
    </source>
</evidence>
<gene>
    <name evidence="1" type="ORF">MLD38_028861</name>
</gene>
<comment type="caution">
    <text evidence="1">The sequence shown here is derived from an EMBL/GenBank/DDBJ whole genome shotgun (WGS) entry which is preliminary data.</text>
</comment>
<organism evidence="1 2">
    <name type="scientific">Melastoma candidum</name>
    <dbReference type="NCBI Taxonomy" id="119954"/>
    <lineage>
        <taxon>Eukaryota</taxon>
        <taxon>Viridiplantae</taxon>
        <taxon>Streptophyta</taxon>
        <taxon>Embryophyta</taxon>
        <taxon>Tracheophyta</taxon>
        <taxon>Spermatophyta</taxon>
        <taxon>Magnoliopsida</taxon>
        <taxon>eudicotyledons</taxon>
        <taxon>Gunneridae</taxon>
        <taxon>Pentapetalae</taxon>
        <taxon>rosids</taxon>
        <taxon>malvids</taxon>
        <taxon>Myrtales</taxon>
        <taxon>Melastomataceae</taxon>
        <taxon>Melastomatoideae</taxon>
        <taxon>Melastomateae</taxon>
        <taxon>Melastoma</taxon>
    </lineage>
</organism>
<reference evidence="2" key="1">
    <citation type="journal article" date="2023" name="Front. Plant Sci.">
        <title>Chromosomal-level genome assembly of Melastoma candidum provides insights into trichome evolution.</title>
        <authorList>
            <person name="Zhong Y."/>
            <person name="Wu W."/>
            <person name="Sun C."/>
            <person name="Zou P."/>
            <person name="Liu Y."/>
            <person name="Dai S."/>
            <person name="Zhou R."/>
        </authorList>
    </citation>
    <scope>NUCLEOTIDE SEQUENCE [LARGE SCALE GENOMIC DNA]</scope>
</reference>
<keyword evidence="2" id="KW-1185">Reference proteome</keyword>
<protein>
    <submittedName>
        <fullName evidence="1">Uncharacterized protein</fullName>
    </submittedName>
</protein>